<evidence type="ECO:0000313" key="3">
    <source>
        <dbReference type="Proteomes" id="UP000544110"/>
    </source>
</evidence>
<dbReference type="RefSeq" id="WP_179518916.1">
    <property type="nucleotide sequence ID" value="NZ_JACCAC010000001.1"/>
</dbReference>
<keyword evidence="1" id="KW-0812">Transmembrane</keyword>
<feature type="transmembrane region" description="Helical" evidence="1">
    <location>
        <begin position="36"/>
        <end position="57"/>
    </location>
</feature>
<dbReference type="EMBL" id="JACCAC010000001">
    <property type="protein sequence ID" value="NYG56704.1"/>
    <property type="molecule type" value="Genomic_DNA"/>
</dbReference>
<gene>
    <name evidence="2" type="ORF">BJ989_003008</name>
</gene>
<keyword evidence="3" id="KW-1185">Reference proteome</keyword>
<keyword evidence="1" id="KW-1133">Transmembrane helix</keyword>
<reference evidence="2 3" key="1">
    <citation type="submission" date="2020-07" db="EMBL/GenBank/DDBJ databases">
        <title>Sequencing the genomes of 1000 actinobacteria strains.</title>
        <authorList>
            <person name="Klenk H.-P."/>
        </authorList>
    </citation>
    <scope>NUCLEOTIDE SEQUENCE [LARGE SCALE GENOMIC DNA]</scope>
    <source>
        <strain evidence="2 3">DSM 24552</strain>
    </source>
</reference>
<comment type="caution">
    <text evidence="2">The sequence shown here is derived from an EMBL/GenBank/DDBJ whole genome shotgun (WGS) entry which is preliminary data.</text>
</comment>
<organism evidence="2 3">
    <name type="scientific">Nocardioides perillae</name>
    <dbReference type="NCBI Taxonomy" id="1119534"/>
    <lineage>
        <taxon>Bacteria</taxon>
        <taxon>Bacillati</taxon>
        <taxon>Actinomycetota</taxon>
        <taxon>Actinomycetes</taxon>
        <taxon>Propionibacteriales</taxon>
        <taxon>Nocardioidaceae</taxon>
        <taxon>Nocardioides</taxon>
    </lineage>
</organism>
<proteinExistence type="predicted"/>
<evidence type="ECO:0000313" key="2">
    <source>
        <dbReference type="EMBL" id="NYG56704.1"/>
    </source>
</evidence>
<keyword evidence="1" id="KW-0472">Membrane</keyword>
<accession>A0A7Y9RWQ1</accession>
<dbReference type="Proteomes" id="UP000544110">
    <property type="component" value="Unassembled WGS sequence"/>
</dbReference>
<name>A0A7Y9RWQ1_9ACTN</name>
<sequence length="188" mass="19781">MTPQLDTYEQALLDSLREVVAERSPRHAPRRPSRRALALAGGLVAATTTAVLVVPGLGAEPAYAVSEGSNGALEVRVNRLEDAAGLERELRERGVDAVVNYVPDGGQCRRPGLVETDASGITLSVGDETFGVELEAGAVAAGETLVIDASMQRLPDAVSPEGYRETDRAEVWVSFEVATGSVPECVPV</sequence>
<dbReference type="AlphaFoldDB" id="A0A7Y9RWQ1"/>
<evidence type="ECO:0000256" key="1">
    <source>
        <dbReference type="SAM" id="Phobius"/>
    </source>
</evidence>
<protein>
    <submittedName>
        <fullName evidence="2">Uncharacterized protein</fullName>
    </submittedName>
</protein>